<evidence type="ECO:0000313" key="3">
    <source>
        <dbReference type="EMBL" id="MBB5714517.1"/>
    </source>
</evidence>
<keyword evidence="2" id="KW-0732">Signal</keyword>
<feature type="transmembrane region" description="Helical" evidence="1">
    <location>
        <begin position="43"/>
        <end position="60"/>
    </location>
</feature>
<dbReference type="EMBL" id="JACIJK010000003">
    <property type="protein sequence ID" value="MBB5714517.1"/>
    <property type="molecule type" value="Genomic_DNA"/>
</dbReference>
<dbReference type="Proteomes" id="UP000546200">
    <property type="component" value="Unassembled WGS sequence"/>
</dbReference>
<reference evidence="3 4" key="1">
    <citation type="submission" date="2020-08" db="EMBL/GenBank/DDBJ databases">
        <title>Genomic Encyclopedia of Type Strains, Phase IV (KMG-IV): sequencing the most valuable type-strain genomes for metagenomic binning, comparative biology and taxonomic classification.</title>
        <authorList>
            <person name="Goeker M."/>
        </authorList>
    </citation>
    <scope>NUCLEOTIDE SEQUENCE [LARGE SCALE GENOMIC DNA]</scope>
    <source>
        <strain evidence="3 4">DSM 100044</strain>
    </source>
</reference>
<name>A0A7W9EVA1_9SPHN</name>
<dbReference type="RefSeq" id="WP_184055868.1">
    <property type="nucleotide sequence ID" value="NZ_JACIJK010000003.1"/>
</dbReference>
<dbReference type="AlphaFoldDB" id="A0A7W9EVA1"/>
<gene>
    <name evidence="3" type="ORF">FHS94_001348</name>
</gene>
<keyword evidence="4" id="KW-1185">Reference proteome</keyword>
<protein>
    <submittedName>
        <fullName evidence="3">Uncharacterized protein</fullName>
    </submittedName>
</protein>
<feature type="signal peptide" evidence="2">
    <location>
        <begin position="1"/>
        <end position="27"/>
    </location>
</feature>
<proteinExistence type="predicted"/>
<keyword evidence="1" id="KW-0472">Membrane</keyword>
<evidence type="ECO:0000313" key="4">
    <source>
        <dbReference type="Proteomes" id="UP000546200"/>
    </source>
</evidence>
<accession>A0A7W9EVA1</accession>
<sequence length="124" mass="13604">MNGLVKKAGLGIALAATALTASAPADAQRYRHYRGGRGGDVAAGALLGGIVGLGLGAAIANNDRGRYYDRGYYYDEPPTVVYRERYYAPPPRVIYRERYYSRGGYDRPRGYYGSPYGYGYGYGY</sequence>
<keyword evidence="1" id="KW-1133">Transmembrane helix</keyword>
<organism evidence="3 4">
    <name type="scientific">Sphingomonas aerophila</name>
    <dbReference type="NCBI Taxonomy" id="1344948"/>
    <lineage>
        <taxon>Bacteria</taxon>
        <taxon>Pseudomonadati</taxon>
        <taxon>Pseudomonadota</taxon>
        <taxon>Alphaproteobacteria</taxon>
        <taxon>Sphingomonadales</taxon>
        <taxon>Sphingomonadaceae</taxon>
        <taxon>Sphingomonas</taxon>
    </lineage>
</organism>
<keyword evidence="1" id="KW-0812">Transmembrane</keyword>
<feature type="chain" id="PRO_5031531737" evidence="2">
    <location>
        <begin position="28"/>
        <end position="124"/>
    </location>
</feature>
<evidence type="ECO:0000256" key="2">
    <source>
        <dbReference type="SAM" id="SignalP"/>
    </source>
</evidence>
<evidence type="ECO:0000256" key="1">
    <source>
        <dbReference type="SAM" id="Phobius"/>
    </source>
</evidence>
<comment type="caution">
    <text evidence="3">The sequence shown here is derived from an EMBL/GenBank/DDBJ whole genome shotgun (WGS) entry which is preliminary data.</text>
</comment>